<dbReference type="EMBL" id="JANBPU010000013">
    <property type="protein sequence ID" value="KAJ1920436.1"/>
    <property type="molecule type" value="Genomic_DNA"/>
</dbReference>
<dbReference type="AlphaFoldDB" id="A0A9W8A9T5"/>
<evidence type="ECO:0000313" key="2">
    <source>
        <dbReference type="Proteomes" id="UP001150538"/>
    </source>
</evidence>
<sequence>MLYLLPILWIDRITGTPSELERGELAMMLLGGKDSRAILQASDWLGEAKQYPWGEQVPYARVAEFLQEVMPLRMQQLWNDQMPQTVLQTFSDIVPLPRDYTFTGLQPRVVIPLVPAQQSQSPSRYGSSLEQGQS</sequence>
<comment type="caution">
    <text evidence="1">The sequence shown here is derived from an EMBL/GenBank/DDBJ whole genome shotgun (WGS) entry which is preliminary data.</text>
</comment>
<organism evidence="1 2">
    <name type="scientific">Mycoemilia scoparia</name>
    <dbReference type="NCBI Taxonomy" id="417184"/>
    <lineage>
        <taxon>Eukaryota</taxon>
        <taxon>Fungi</taxon>
        <taxon>Fungi incertae sedis</taxon>
        <taxon>Zoopagomycota</taxon>
        <taxon>Kickxellomycotina</taxon>
        <taxon>Kickxellomycetes</taxon>
        <taxon>Kickxellales</taxon>
        <taxon>Kickxellaceae</taxon>
        <taxon>Mycoemilia</taxon>
    </lineage>
</organism>
<dbReference type="Proteomes" id="UP001150538">
    <property type="component" value="Unassembled WGS sequence"/>
</dbReference>
<gene>
    <name evidence="1" type="ORF">H4219_001273</name>
</gene>
<evidence type="ECO:0000313" key="1">
    <source>
        <dbReference type="EMBL" id="KAJ1920436.1"/>
    </source>
</evidence>
<accession>A0A9W8A9T5</accession>
<name>A0A9W8A9T5_9FUNG</name>
<reference evidence="1" key="1">
    <citation type="submission" date="2022-07" db="EMBL/GenBank/DDBJ databases">
        <title>Phylogenomic reconstructions and comparative analyses of Kickxellomycotina fungi.</title>
        <authorList>
            <person name="Reynolds N.K."/>
            <person name="Stajich J.E."/>
            <person name="Barry K."/>
            <person name="Grigoriev I.V."/>
            <person name="Crous P."/>
            <person name="Smith M.E."/>
        </authorList>
    </citation>
    <scope>NUCLEOTIDE SEQUENCE</scope>
    <source>
        <strain evidence="1">NBRC 100468</strain>
    </source>
</reference>
<protein>
    <submittedName>
        <fullName evidence="1">Uncharacterized protein</fullName>
    </submittedName>
</protein>
<keyword evidence="2" id="KW-1185">Reference proteome</keyword>
<proteinExistence type="predicted"/>